<dbReference type="Proteomes" id="UP000823749">
    <property type="component" value="Chromosome 5"/>
</dbReference>
<feature type="compositionally biased region" description="Acidic residues" evidence="2">
    <location>
        <begin position="352"/>
        <end position="371"/>
    </location>
</feature>
<feature type="domain" description="S1 motif" evidence="3">
    <location>
        <begin position="270"/>
        <end position="345"/>
    </location>
</feature>
<organism evidence="4 5">
    <name type="scientific">Rhododendron griersonianum</name>
    <dbReference type="NCBI Taxonomy" id="479676"/>
    <lineage>
        <taxon>Eukaryota</taxon>
        <taxon>Viridiplantae</taxon>
        <taxon>Streptophyta</taxon>
        <taxon>Embryophyta</taxon>
        <taxon>Tracheophyta</taxon>
        <taxon>Spermatophyta</taxon>
        <taxon>Magnoliopsida</taxon>
        <taxon>eudicotyledons</taxon>
        <taxon>Gunneridae</taxon>
        <taxon>Pentapetalae</taxon>
        <taxon>asterids</taxon>
        <taxon>Ericales</taxon>
        <taxon>Ericaceae</taxon>
        <taxon>Ericoideae</taxon>
        <taxon>Rhodoreae</taxon>
        <taxon>Rhododendron</taxon>
    </lineage>
</organism>
<dbReference type="PANTHER" id="PTHR10724">
    <property type="entry name" value="30S RIBOSOMAL PROTEIN S1"/>
    <property type="match status" value="1"/>
</dbReference>
<dbReference type="FunFam" id="2.40.50.140:FF:000051">
    <property type="entry name" value="RNA-binding transcriptional accessory protein"/>
    <property type="match status" value="1"/>
</dbReference>
<comment type="function">
    <text evidence="1">Associates with the EF-Tu.GDP complex and induces the exchange of GDP to GTP. It remains bound to the aminoacyl-tRNA.EF-Tu.GTP complex up to the GTP hydrolysis stage on the ribosome.</text>
</comment>
<dbReference type="AlphaFoldDB" id="A0AAV6K4T4"/>
<name>A0AAV6K4T4_9ERIC</name>
<evidence type="ECO:0000259" key="3">
    <source>
        <dbReference type="PROSITE" id="PS50126"/>
    </source>
</evidence>
<comment type="caution">
    <text evidence="4">The sequence shown here is derived from an EMBL/GenBank/DDBJ whole genome shotgun (WGS) entry which is preliminary data.</text>
</comment>
<dbReference type="SMART" id="SM00316">
    <property type="entry name" value="S1"/>
    <property type="match status" value="2"/>
</dbReference>
<dbReference type="GO" id="GO:0003729">
    <property type="term" value="F:mRNA binding"/>
    <property type="evidence" value="ECO:0007669"/>
    <property type="project" value="UniProtKB-ARBA"/>
</dbReference>
<dbReference type="CDD" id="cd00164">
    <property type="entry name" value="S1_like"/>
    <property type="match status" value="1"/>
</dbReference>
<evidence type="ECO:0000313" key="5">
    <source>
        <dbReference type="Proteomes" id="UP000823749"/>
    </source>
</evidence>
<accession>A0AAV6K4T4</accession>
<sequence length="679" mass="73162">MTTVISSSINNVLLINGTPFATRKTQCLKRCNLLKISSKQAWSLQKCVLPLSRSIGSLPQFRSGFFLQRKSRIHITCATGSGSGTDLAIEEADSPIADEDSGAASEIPTDAVGTSEESPVKSDASIGPAQSRRSSSTRKSEMPPVKPEELVPGATFTGKVMSIQPFGAFVDFGAFTDGLVHVSQLSDGFVKDVGDVVSVGQEVKVRLVEVNTETKRISLTMRESDNTSKMQQRKDSPASSDEGRPPRTSTPRSDQKRDDGKKSFSNFEPGQELVGIVKNLNRSGAFISLPDGEEGFLPSAAEEMDDGFNPFARFETDGRSSVKIGEEVNVRVLRISGGRAILTKKPGVKKEDDDDNNDEEEEEEEEEEDGAPDPMDCFGVAHNRTNPFLLAFHKNEDIAAFLDQREKERKFNQTGTMVEEVQDQQESTIEGLVSTLTGEDETSSKEVNVLASTVDASNEMVNDVKDPHIIVSDSSDGINGAVESLEEVTEVRSQILAREESVSASDQQTEGTFAVDQSSIENQVGEEVTKVEVSSRVLSPEGDGSAFEVVSTTDGLENVGKEDLSGQITDSFMSDSAISEEVTKIQADDTIAKDEVLIVTPNAEIEPISATVVEEVGINPDSYGTTTSSNDQIIFPTVQQSTNEVFALLLPALTMWGSLRVGLGIDVLTPLGAHAKGIN</sequence>
<feature type="compositionally biased region" description="Basic and acidic residues" evidence="2">
    <location>
        <begin position="138"/>
        <end position="149"/>
    </location>
</feature>
<dbReference type="PROSITE" id="PS50126">
    <property type="entry name" value="S1"/>
    <property type="match status" value="2"/>
</dbReference>
<evidence type="ECO:0000256" key="1">
    <source>
        <dbReference type="ARBA" id="ARBA00025453"/>
    </source>
</evidence>
<dbReference type="EMBL" id="JACTNZ010000005">
    <property type="protein sequence ID" value="KAG5547465.1"/>
    <property type="molecule type" value="Genomic_DNA"/>
</dbReference>
<dbReference type="PANTHER" id="PTHR10724:SF10">
    <property type="entry name" value="S1 RNA-BINDING DOMAIN-CONTAINING PROTEIN 1"/>
    <property type="match status" value="1"/>
</dbReference>
<dbReference type="GO" id="GO:0003735">
    <property type="term" value="F:structural constituent of ribosome"/>
    <property type="evidence" value="ECO:0007669"/>
    <property type="project" value="TreeGrafter"/>
</dbReference>
<feature type="region of interest" description="Disordered" evidence="2">
    <location>
        <begin position="344"/>
        <end position="376"/>
    </location>
</feature>
<gene>
    <name evidence="4" type="ORF">RHGRI_013231</name>
</gene>
<dbReference type="InterPro" id="IPR003029">
    <property type="entry name" value="S1_domain"/>
</dbReference>
<feature type="region of interest" description="Disordered" evidence="2">
    <location>
        <begin position="95"/>
        <end position="151"/>
    </location>
</feature>
<dbReference type="SUPFAM" id="SSF50249">
    <property type="entry name" value="Nucleic acid-binding proteins"/>
    <property type="match status" value="2"/>
</dbReference>
<reference evidence="4" key="1">
    <citation type="submission" date="2020-08" db="EMBL/GenBank/DDBJ databases">
        <title>Plant Genome Project.</title>
        <authorList>
            <person name="Zhang R.-G."/>
        </authorList>
    </citation>
    <scope>NUCLEOTIDE SEQUENCE</scope>
    <source>
        <strain evidence="4">WSP0</strain>
        <tissue evidence="4">Leaf</tissue>
    </source>
</reference>
<dbReference type="InterPro" id="IPR012340">
    <property type="entry name" value="NA-bd_OB-fold"/>
</dbReference>
<feature type="compositionally biased region" description="Basic and acidic residues" evidence="2">
    <location>
        <begin position="218"/>
        <end position="245"/>
    </location>
</feature>
<dbReference type="Pfam" id="PF00575">
    <property type="entry name" value="S1"/>
    <property type="match status" value="2"/>
</dbReference>
<dbReference type="GO" id="GO:0006412">
    <property type="term" value="P:translation"/>
    <property type="evidence" value="ECO:0007669"/>
    <property type="project" value="TreeGrafter"/>
</dbReference>
<feature type="compositionally biased region" description="Basic and acidic residues" evidence="2">
    <location>
        <begin position="253"/>
        <end position="262"/>
    </location>
</feature>
<evidence type="ECO:0000256" key="2">
    <source>
        <dbReference type="SAM" id="MobiDB-lite"/>
    </source>
</evidence>
<dbReference type="InterPro" id="IPR050437">
    <property type="entry name" value="Ribos_protein_bS1-like"/>
</dbReference>
<proteinExistence type="predicted"/>
<feature type="region of interest" description="Disordered" evidence="2">
    <location>
        <begin position="218"/>
        <end position="267"/>
    </location>
</feature>
<evidence type="ECO:0000313" key="4">
    <source>
        <dbReference type="EMBL" id="KAG5547465.1"/>
    </source>
</evidence>
<feature type="domain" description="S1 motif" evidence="3">
    <location>
        <begin position="153"/>
        <end position="222"/>
    </location>
</feature>
<dbReference type="Gene3D" id="2.40.50.140">
    <property type="entry name" value="Nucleic acid-binding proteins"/>
    <property type="match status" value="2"/>
</dbReference>
<keyword evidence="5" id="KW-1185">Reference proteome</keyword>
<dbReference type="GO" id="GO:0005737">
    <property type="term" value="C:cytoplasm"/>
    <property type="evidence" value="ECO:0007669"/>
    <property type="project" value="UniProtKB-ARBA"/>
</dbReference>
<protein>
    <recommendedName>
        <fullName evidence="3">S1 motif domain-containing protein</fullName>
    </recommendedName>
</protein>